<dbReference type="PANTHER" id="PTHR11410:SF0">
    <property type="entry name" value="ATP SYNTHASE SUBUNIT A"/>
    <property type="match status" value="1"/>
</dbReference>
<feature type="transmembrane region" description="Helical" evidence="12">
    <location>
        <begin position="92"/>
        <end position="113"/>
    </location>
</feature>
<dbReference type="PANTHER" id="PTHR11410">
    <property type="entry name" value="ATP SYNTHASE SUBUNIT A"/>
    <property type="match status" value="1"/>
</dbReference>
<dbReference type="CDD" id="cd00310">
    <property type="entry name" value="ATP-synt_Fo_a_6"/>
    <property type="match status" value="1"/>
</dbReference>
<dbReference type="InterPro" id="IPR000568">
    <property type="entry name" value="ATP_synth_F0_asu"/>
</dbReference>
<evidence type="ECO:0000313" key="13">
    <source>
        <dbReference type="EMBL" id="ABL09067.1"/>
    </source>
</evidence>
<dbReference type="GO" id="GO:0046933">
    <property type="term" value="F:proton-transporting ATP synthase activity, rotational mechanism"/>
    <property type="evidence" value="ECO:0007669"/>
    <property type="project" value="TreeGrafter"/>
</dbReference>
<feature type="transmembrane region" description="Helical" evidence="12">
    <location>
        <begin position="59"/>
        <end position="86"/>
    </location>
</feature>
<keyword evidence="8" id="KW-0406">Ion transport</keyword>
<dbReference type="PRINTS" id="PR00123">
    <property type="entry name" value="ATPASEA"/>
</dbReference>
<evidence type="ECO:0000256" key="10">
    <source>
        <dbReference type="ARBA" id="ARBA00023310"/>
    </source>
</evidence>
<proteinExistence type="inferred from homology"/>
<dbReference type="NCBIfam" id="TIGR01131">
    <property type="entry name" value="ATP_synt_6_or_A"/>
    <property type="match status" value="1"/>
</dbReference>
<evidence type="ECO:0000256" key="11">
    <source>
        <dbReference type="RuleBase" id="RU004450"/>
    </source>
</evidence>
<keyword evidence="6" id="KW-0375">Hydrogen ion transport</keyword>
<dbReference type="InterPro" id="IPR023011">
    <property type="entry name" value="ATP_synth_F0_asu_AS"/>
</dbReference>
<keyword evidence="10" id="KW-0066">ATP synthesis</keyword>
<name>E6Y1B4_9GAST</name>
<sequence length="208" mass="22787">MLTDLFSALDCNTINLSILLWLSPFILLSLLGMSFHQNNLMKTSQLSISGIHSEFRNDLVVLPSILFSLMMLLVIMNLIGLAPYTYGNTSGIWVAGSFALTIWLLVLVSGWVFKPDSSAAHLTPAGAPMALSPFLVLIETVSVLIRPLTLTVRLIANISAGHIILSLVANCLSSSSGFLTSFLLLLLNTVMMYLKCLFVLFSHTFFPY</sequence>
<keyword evidence="5 12" id="KW-0812">Transmembrane</keyword>
<accession>E6Y1B4</accession>
<dbReference type="GO" id="GO:0005743">
    <property type="term" value="C:mitochondrial inner membrane"/>
    <property type="evidence" value="ECO:0007669"/>
    <property type="project" value="UniProtKB-SubCell"/>
</dbReference>
<evidence type="ECO:0000256" key="8">
    <source>
        <dbReference type="ARBA" id="ARBA00023065"/>
    </source>
</evidence>
<keyword evidence="3" id="KW-0813">Transport</keyword>
<dbReference type="InterPro" id="IPR035908">
    <property type="entry name" value="F0_ATP_A_sf"/>
</dbReference>
<dbReference type="GO" id="GO:0045259">
    <property type="term" value="C:proton-transporting ATP synthase complex"/>
    <property type="evidence" value="ECO:0007669"/>
    <property type="project" value="UniProtKB-KW"/>
</dbReference>
<evidence type="ECO:0000256" key="7">
    <source>
        <dbReference type="ARBA" id="ARBA00022989"/>
    </source>
</evidence>
<evidence type="ECO:0000256" key="3">
    <source>
        <dbReference type="ARBA" id="ARBA00022448"/>
    </source>
</evidence>
<dbReference type="InterPro" id="IPR045083">
    <property type="entry name" value="ATP_synth_F0_asu_bact/mt"/>
</dbReference>
<reference evidence="13" key="1">
    <citation type="journal article" date="2011" name="Mar. Genomics">
        <title>Crawling through time: Transition of snails to slugs dating back to the Paleozoic, based on mitochondrial phylogenomics.</title>
        <authorList>
            <person name="Medina M."/>
            <person name="Lal S."/>
            <person name="Valles Y."/>
            <person name="Takaoka T.L."/>
            <person name="Dayrat B.A."/>
            <person name="Boore J.L."/>
            <person name="Gosliner T."/>
        </authorList>
    </citation>
    <scope>NUCLEOTIDE SEQUENCE</scope>
</reference>
<protein>
    <recommendedName>
        <fullName evidence="11">ATP synthase subunit a</fullName>
    </recommendedName>
</protein>
<keyword evidence="9 12" id="KW-0472">Membrane</keyword>
<evidence type="ECO:0000256" key="9">
    <source>
        <dbReference type="ARBA" id="ARBA00023136"/>
    </source>
</evidence>
<evidence type="ECO:0000256" key="2">
    <source>
        <dbReference type="ARBA" id="ARBA00006810"/>
    </source>
</evidence>
<feature type="transmembrane region" description="Helical" evidence="12">
    <location>
        <begin position="125"/>
        <end position="145"/>
    </location>
</feature>
<organism evidence="13">
    <name type="scientific">Odontoglaja guamensis</name>
    <dbReference type="NCBI Taxonomy" id="259595"/>
    <lineage>
        <taxon>Eukaryota</taxon>
        <taxon>Metazoa</taxon>
        <taxon>Spiralia</taxon>
        <taxon>Lophotrochozoa</taxon>
        <taxon>Mollusca</taxon>
        <taxon>Gastropoda</taxon>
        <taxon>Heterobranchia</taxon>
        <taxon>Euthyneura</taxon>
        <taxon>Tectipleura</taxon>
        <taxon>Cephalaspidea</taxon>
        <taxon>Philinoidea</taxon>
        <taxon>Aglajidae</taxon>
        <taxon>Odontoglaja</taxon>
    </lineage>
</organism>
<evidence type="ECO:0000256" key="5">
    <source>
        <dbReference type="ARBA" id="ARBA00022692"/>
    </source>
</evidence>
<dbReference type="SUPFAM" id="SSF81336">
    <property type="entry name" value="F1F0 ATP synthase subunit A"/>
    <property type="match status" value="1"/>
</dbReference>
<dbReference type="Gene3D" id="1.20.120.220">
    <property type="entry name" value="ATP synthase, F0 complex, subunit A"/>
    <property type="match status" value="1"/>
</dbReference>
<evidence type="ECO:0000256" key="6">
    <source>
        <dbReference type="ARBA" id="ARBA00022781"/>
    </source>
</evidence>
<dbReference type="Pfam" id="PF00119">
    <property type="entry name" value="ATP-synt_A"/>
    <property type="match status" value="1"/>
</dbReference>
<geneLocation type="mitochondrion" evidence="13"/>
<keyword evidence="4" id="KW-0138">CF(0)</keyword>
<comment type="subcellular location">
    <subcellularLocation>
        <location evidence="1">Membrane</location>
        <topology evidence="1">Multi-pass membrane protein</topology>
    </subcellularLocation>
    <subcellularLocation>
        <location evidence="11">Mitochondrion inner membrane</location>
        <topology evidence="11">Multi-pass membrane protein</topology>
    </subcellularLocation>
</comment>
<keyword evidence="13" id="KW-0496">Mitochondrion</keyword>
<comment type="similarity">
    <text evidence="2">Belongs to the ATPase A chain family.</text>
</comment>
<keyword evidence="7 12" id="KW-1133">Transmembrane helix</keyword>
<gene>
    <name evidence="13" type="primary">ATP6</name>
</gene>
<feature type="transmembrane region" description="Helical" evidence="12">
    <location>
        <begin position="18"/>
        <end position="38"/>
    </location>
</feature>
<feature type="transmembrane region" description="Helical" evidence="12">
    <location>
        <begin position="184"/>
        <end position="206"/>
    </location>
</feature>
<dbReference type="PROSITE" id="PS00449">
    <property type="entry name" value="ATPASE_A"/>
    <property type="match status" value="1"/>
</dbReference>
<dbReference type="EMBL" id="DQ991935">
    <property type="protein sequence ID" value="ABL09067.1"/>
    <property type="molecule type" value="Genomic_DNA"/>
</dbReference>
<dbReference type="AlphaFoldDB" id="E6Y1B4"/>
<evidence type="ECO:0000256" key="4">
    <source>
        <dbReference type="ARBA" id="ARBA00022547"/>
    </source>
</evidence>
<feature type="transmembrane region" description="Helical" evidence="12">
    <location>
        <begin position="151"/>
        <end position="172"/>
    </location>
</feature>
<evidence type="ECO:0000256" key="12">
    <source>
        <dbReference type="SAM" id="Phobius"/>
    </source>
</evidence>
<evidence type="ECO:0000256" key="1">
    <source>
        <dbReference type="ARBA" id="ARBA00004141"/>
    </source>
</evidence>